<dbReference type="OrthoDB" id="9812274at2"/>
<keyword evidence="3 6" id="KW-0012">Acyltransferase</keyword>
<evidence type="ECO:0000313" key="7">
    <source>
        <dbReference type="Proteomes" id="UP000243629"/>
    </source>
</evidence>
<dbReference type="STRING" id="1720063.SAMN05216217_105138"/>
<keyword evidence="4" id="KW-0812">Transmembrane</keyword>
<dbReference type="RefSeq" id="WP_093474654.1">
    <property type="nucleotide sequence ID" value="NZ_FOUI01000005.1"/>
</dbReference>
<feature type="transmembrane region" description="Helical" evidence="4">
    <location>
        <begin position="12"/>
        <end position="34"/>
    </location>
</feature>
<name>A0A1I4R0T7_9GAMM</name>
<dbReference type="SUPFAM" id="SSF69593">
    <property type="entry name" value="Glycerol-3-phosphate (1)-acyltransferase"/>
    <property type="match status" value="1"/>
</dbReference>
<protein>
    <submittedName>
        <fullName evidence="6">1-acyl-sn-glycerol-3-phosphate acyltransferase</fullName>
    </submittedName>
</protein>
<reference evidence="7" key="1">
    <citation type="submission" date="2016-10" db="EMBL/GenBank/DDBJ databases">
        <authorList>
            <person name="Varghese N."/>
            <person name="Submissions S."/>
        </authorList>
    </citation>
    <scope>NUCLEOTIDE SEQUENCE [LARGE SCALE GENOMIC DNA]</scope>
    <source>
        <strain evidence="7">DSM 24213</strain>
    </source>
</reference>
<evidence type="ECO:0000259" key="5">
    <source>
        <dbReference type="SMART" id="SM00563"/>
    </source>
</evidence>
<keyword evidence="4" id="KW-1133">Transmembrane helix</keyword>
<keyword evidence="4" id="KW-0472">Membrane</keyword>
<dbReference type="InterPro" id="IPR002123">
    <property type="entry name" value="Plipid/glycerol_acylTrfase"/>
</dbReference>
<evidence type="ECO:0000256" key="4">
    <source>
        <dbReference type="SAM" id="Phobius"/>
    </source>
</evidence>
<comment type="pathway">
    <text evidence="1">Lipid metabolism.</text>
</comment>
<dbReference type="GO" id="GO:0003841">
    <property type="term" value="F:1-acylglycerol-3-phosphate O-acyltransferase activity"/>
    <property type="evidence" value="ECO:0007669"/>
    <property type="project" value="TreeGrafter"/>
</dbReference>
<sequence length="244" mass="27416">MNLLMPLRIALFYLLLAVIAALWTLPALVLAPLLPYRWRFRLIINGWTRLAIGMARWILGIRYRVIGLENIPDQPGVVLANHQSTWETFFLQRLFVPQTQLLKRELLRIPFFGWVLALMKPIAIDRSNIRDSLNQLTRKGGQRLREGIWVLVFPEGTRMPPGQAVRFSRGGAALAVANQVPVIPVAHNAGECWPRSSWGKRPGVITVMIGPPLLPTGSDSRAIGELNRAAEAWVNQALQQINAE</sequence>
<dbReference type="CDD" id="cd07989">
    <property type="entry name" value="LPLAT_AGPAT-like"/>
    <property type="match status" value="1"/>
</dbReference>
<evidence type="ECO:0000313" key="6">
    <source>
        <dbReference type="EMBL" id="SFM45543.1"/>
    </source>
</evidence>
<dbReference type="Pfam" id="PF01553">
    <property type="entry name" value="Acyltransferase"/>
    <property type="match status" value="1"/>
</dbReference>
<keyword evidence="7" id="KW-1185">Reference proteome</keyword>
<evidence type="ECO:0000256" key="2">
    <source>
        <dbReference type="ARBA" id="ARBA00022679"/>
    </source>
</evidence>
<dbReference type="Proteomes" id="UP000243629">
    <property type="component" value="Unassembled WGS sequence"/>
</dbReference>
<evidence type="ECO:0000256" key="1">
    <source>
        <dbReference type="ARBA" id="ARBA00005189"/>
    </source>
</evidence>
<dbReference type="EMBL" id="FOUI01000005">
    <property type="protein sequence ID" value="SFM45543.1"/>
    <property type="molecule type" value="Genomic_DNA"/>
</dbReference>
<dbReference type="SMART" id="SM00563">
    <property type="entry name" value="PlsC"/>
    <property type="match status" value="1"/>
</dbReference>
<organism evidence="6 7">
    <name type="scientific">Halopseudomonas yangmingensis</name>
    <dbReference type="NCBI Taxonomy" id="1720063"/>
    <lineage>
        <taxon>Bacteria</taxon>
        <taxon>Pseudomonadati</taxon>
        <taxon>Pseudomonadota</taxon>
        <taxon>Gammaproteobacteria</taxon>
        <taxon>Pseudomonadales</taxon>
        <taxon>Pseudomonadaceae</taxon>
        <taxon>Halopseudomonas</taxon>
    </lineage>
</organism>
<keyword evidence="2 6" id="KW-0808">Transferase</keyword>
<dbReference type="PANTHER" id="PTHR10434">
    <property type="entry name" value="1-ACYL-SN-GLYCEROL-3-PHOSPHATE ACYLTRANSFERASE"/>
    <property type="match status" value="1"/>
</dbReference>
<evidence type="ECO:0000256" key="3">
    <source>
        <dbReference type="ARBA" id="ARBA00023315"/>
    </source>
</evidence>
<gene>
    <name evidence="6" type="ORF">SAMN05216217_105138</name>
</gene>
<dbReference type="AlphaFoldDB" id="A0A1I4R0T7"/>
<accession>A0A1I4R0T7</accession>
<feature type="domain" description="Phospholipid/glycerol acyltransferase" evidence="5">
    <location>
        <begin position="76"/>
        <end position="190"/>
    </location>
</feature>
<dbReference type="GO" id="GO:0006654">
    <property type="term" value="P:phosphatidic acid biosynthetic process"/>
    <property type="evidence" value="ECO:0007669"/>
    <property type="project" value="TreeGrafter"/>
</dbReference>
<proteinExistence type="predicted"/>
<dbReference type="PANTHER" id="PTHR10434:SF40">
    <property type="entry name" value="1-ACYL-SN-GLYCEROL-3-PHOSPHATE ACYLTRANSFERASE"/>
    <property type="match status" value="1"/>
</dbReference>